<keyword evidence="2" id="KW-1185">Reference proteome</keyword>
<reference evidence="1 2" key="1">
    <citation type="submission" date="2023-11" db="EMBL/GenBank/DDBJ databases">
        <title>Dfirmibasis_genome.</title>
        <authorList>
            <person name="Edelbroek B."/>
            <person name="Kjellin J."/>
            <person name="Jerlstrom-Hultqvist J."/>
            <person name="Soderbom F."/>
        </authorList>
    </citation>
    <scope>NUCLEOTIDE SEQUENCE [LARGE SCALE GENOMIC DNA]</scope>
    <source>
        <strain evidence="1 2">TNS-C-14</strain>
    </source>
</reference>
<accession>A0AAN7TS68</accession>
<dbReference type="EMBL" id="JAVFKY010000003">
    <property type="protein sequence ID" value="KAK5578514.1"/>
    <property type="molecule type" value="Genomic_DNA"/>
</dbReference>
<sequence>MMTEFGSAMTLVTGLVAYGAYVKSKRQSNHFLIKATNDLDEEKEHFKNNINNDNTNDKKINSTSIFESNNQIKRRLFD</sequence>
<organism evidence="1 2">
    <name type="scientific">Dictyostelium firmibasis</name>
    <dbReference type="NCBI Taxonomy" id="79012"/>
    <lineage>
        <taxon>Eukaryota</taxon>
        <taxon>Amoebozoa</taxon>
        <taxon>Evosea</taxon>
        <taxon>Eumycetozoa</taxon>
        <taxon>Dictyostelia</taxon>
        <taxon>Dictyosteliales</taxon>
        <taxon>Dictyosteliaceae</taxon>
        <taxon>Dictyostelium</taxon>
    </lineage>
</organism>
<comment type="caution">
    <text evidence="1">The sequence shown here is derived from an EMBL/GenBank/DDBJ whole genome shotgun (WGS) entry which is preliminary data.</text>
</comment>
<protein>
    <submittedName>
        <fullName evidence="1">Uncharacterized protein</fullName>
    </submittedName>
</protein>
<dbReference type="Proteomes" id="UP001344447">
    <property type="component" value="Unassembled WGS sequence"/>
</dbReference>
<name>A0AAN7TS68_9MYCE</name>
<proteinExistence type="predicted"/>
<gene>
    <name evidence="1" type="ORF">RB653_008186</name>
</gene>
<evidence type="ECO:0000313" key="2">
    <source>
        <dbReference type="Proteomes" id="UP001344447"/>
    </source>
</evidence>
<dbReference type="AlphaFoldDB" id="A0AAN7TS68"/>
<evidence type="ECO:0000313" key="1">
    <source>
        <dbReference type="EMBL" id="KAK5578514.1"/>
    </source>
</evidence>